<evidence type="ECO:0000313" key="6">
    <source>
        <dbReference type="EMBL" id="OGD55935.1"/>
    </source>
</evidence>
<gene>
    <name evidence="6" type="ORF">A3E73_01365</name>
</gene>
<dbReference type="STRING" id="1797460.A3E73_01365"/>
<evidence type="ECO:0000256" key="1">
    <source>
        <dbReference type="ARBA" id="ARBA00006739"/>
    </source>
</evidence>
<keyword evidence="2" id="KW-0328">Glycosyltransferase</keyword>
<dbReference type="Pfam" id="PF00535">
    <property type="entry name" value="Glycos_transf_2"/>
    <property type="match status" value="1"/>
</dbReference>
<keyword evidence="3" id="KW-0808">Transferase</keyword>
<feature type="domain" description="Glycosyltransferase 2-like" evidence="5">
    <location>
        <begin position="22"/>
        <end position="157"/>
    </location>
</feature>
<feature type="transmembrane region" description="Helical" evidence="4">
    <location>
        <begin position="293"/>
        <end position="310"/>
    </location>
</feature>
<comment type="similarity">
    <text evidence="1">Belongs to the glycosyltransferase 2 family.</text>
</comment>
<proteinExistence type="inferred from homology"/>
<dbReference type="PANTHER" id="PTHR43179">
    <property type="entry name" value="RHAMNOSYLTRANSFERASE WBBL"/>
    <property type="match status" value="1"/>
</dbReference>
<keyword evidence="4" id="KW-0812">Transmembrane</keyword>
<dbReference type="EMBL" id="MEZN01000030">
    <property type="protein sequence ID" value="OGD55935.1"/>
    <property type="molecule type" value="Genomic_DNA"/>
</dbReference>
<dbReference type="Proteomes" id="UP000176791">
    <property type="component" value="Unassembled WGS sequence"/>
</dbReference>
<dbReference type="GO" id="GO:0016757">
    <property type="term" value="F:glycosyltransferase activity"/>
    <property type="evidence" value="ECO:0007669"/>
    <property type="project" value="UniProtKB-KW"/>
</dbReference>
<evidence type="ECO:0000313" key="7">
    <source>
        <dbReference type="Proteomes" id="UP000176791"/>
    </source>
</evidence>
<feature type="transmembrane region" description="Helical" evidence="4">
    <location>
        <begin position="396"/>
        <end position="415"/>
    </location>
</feature>
<feature type="transmembrane region" description="Helical" evidence="4">
    <location>
        <begin position="521"/>
        <end position="539"/>
    </location>
</feature>
<dbReference type="PANTHER" id="PTHR43179:SF12">
    <property type="entry name" value="GALACTOFURANOSYLTRANSFERASE GLFT2"/>
    <property type="match status" value="1"/>
</dbReference>
<dbReference type="CDD" id="cd04186">
    <property type="entry name" value="GT_2_like_c"/>
    <property type="match status" value="1"/>
</dbReference>
<evidence type="ECO:0000259" key="5">
    <source>
        <dbReference type="Pfam" id="PF00535"/>
    </source>
</evidence>
<dbReference type="Gene3D" id="3.90.550.10">
    <property type="entry name" value="Spore Coat Polysaccharide Biosynthesis Protein SpsA, Chain A"/>
    <property type="match status" value="1"/>
</dbReference>
<feature type="transmembrane region" description="Helical" evidence="4">
    <location>
        <begin position="264"/>
        <end position="281"/>
    </location>
</feature>
<comment type="caution">
    <text evidence="6">The sequence shown here is derived from an EMBL/GenBank/DDBJ whole genome shotgun (WGS) entry which is preliminary data.</text>
</comment>
<keyword evidence="4" id="KW-0472">Membrane</keyword>
<sequence>MRRNKHTSEVGTSFTSEVKLTVSIVSYNTLDLLKRCLASIYQFTQGLSFEVIVIDNASTDGSAQMVERNFPKVKLIKNKANRWYTGANNQALRTAKGKYFLILNSDIFLKNNAGKTMVEYLDKNPRVGALEPLQFYENGRVVKTGSRHNRIWWDLTELTLLHRVFSPRPYFRMSHFNRRKIFKAEVICDAVMLVRTALLKKINGYDEKLKLYYTENDLCRQIQNRGFTTVHLGKASVWHRVSASTDKAGWKVISKIYAADAKAYYLKYHSLLAANLLYWSMGLNNFLIRGKVVWPWLSLVALATILRFYRLSETMTFIGDQGRDFLAARDMVTTGVWPLVGIASSVPWLHQGPVFIWLTALALKLGNFNPIAPAVMTAALGVLSVYLLYRWSKNWWAGLILAASPLAVVQSRLAYHTSPIPLVTLGWLWAMSRGSVAWAFFLAGLLLQFELTTLPLTILAIYWFKKFSPVWLIPFIPKIIYDWSHGFTQTLGFGVWAGYRLVNVFHWGNASPAIFEFWTKYISWGYPAIAGLVGLWLLFKLRRQSKLLLFVLGLTLISFYIHGSPSEAYFPVLFPIWAVLLPKPRRIWAKLALLSLVVFNVINLVKHDFYPYGPTLKQRLELVDQLPPNVKLVDYFGNPNFASDYDNYRYLLWWRGQEYDY</sequence>
<organism evidence="6 7">
    <name type="scientific">Candidatus Beckwithbacteria bacterium RIFCSPHIGHO2_12_FULL_47_17</name>
    <dbReference type="NCBI Taxonomy" id="1797460"/>
    <lineage>
        <taxon>Bacteria</taxon>
        <taxon>Candidatus Beckwithiibacteriota</taxon>
    </lineage>
</organism>
<evidence type="ECO:0000256" key="2">
    <source>
        <dbReference type="ARBA" id="ARBA00022676"/>
    </source>
</evidence>
<accession>A0A1F5DLF2</accession>
<dbReference type="SUPFAM" id="SSF53448">
    <property type="entry name" value="Nucleotide-diphospho-sugar transferases"/>
    <property type="match status" value="1"/>
</dbReference>
<dbReference type="AlphaFoldDB" id="A0A1F5DLF2"/>
<evidence type="ECO:0000256" key="3">
    <source>
        <dbReference type="ARBA" id="ARBA00022679"/>
    </source>
</evidence>
<feature type="transmembrane region" description="Helical" evidence="4">
    <location>
        <begin position="370"/>
        <end position="389"/>
    </location>
</feature>
<dbReference type="InterPro" id="IPR001173">
    <property type="entry name" value="Glyco_trans_2-like"/>
</dbReference>
<keyword evidence="4" id="KW-1133">Transmembrane helix</keyword>
<reference evidence="6 7" key="1">
    <citation type="journal article" date="2016" name="Nat. Commun.">
        <title>Thousands of microbial genomes shed light on interconnected biogeochemical processes in an aquifer system.</title>
        <authorList>
            <person name="Anantharaman K."/>
            <person name="Brown C.T."/>
            <person name="Hug L.A."/>
            <person name="Sharon I."/>
            <person name="Castelle C.J."/>
            <person name="Probst A.J."/>
            <person name="Thomas B.C."/>
            <person name="Singh A."/>
            <person name="Wilkins M.J."/>
            <person name="Karaoz U."/>
            <person name="Brodie E.L."/>
            <person name="Williams K.H."/>
            <person name="Hubbard S.S."/>
            <person name="Banfield J.F."/>
        </authorList>
    </citation>
    <scope>NUCLEOTIDE SEQUENCE [LARGE SCALE GENOMIC DNA]</scope>
</reference>
<feature type="transmembrane region" description="Helical" evidence="4">
    <location>
        <begin position="587"/>
        <end position="605"/>
    </location>
</feature>
<feature type="transmembrane region" description="Helical" evidence="4">
    <location>
        <begin position="435"/>
        <end position="462"/>
    </location>
</feature>
<feature type="transmembrane region" description="Helical" evidence="4">
    <location>
        <begin position="331"/>
        <end position="350"/>
    </location>
</feature>
<evidence type="ECO:0000256" key="4">
    <source>
        <dbReference type="SAM" id="Phobius"/>
    </source>
</evidence>
<name>A0A1F5DLF2_9BACT</name>
<dbReference type="InterPro" id="IPR029044">
    <property type="entry name" value="Nucleotide-diphossugar_trans"/>
</dbReference>
<feature type="transmembrane region" description="Helical" evidence="4">
    <location>
        <begin position="546"/>
        <end position="563"/>
    </location>
</feature>
<protein>
    <recommendedName>
        <fullName evidence="5">Glycosyltransferase 2-like domain-containing protein</fullName>
    </recommendedName>
</protein>